<evidence type="ECO:0000313" key="2">
    <source>
        <dbReference type="EMBL" id="MEQ2544931.1"/>
    </source>
</evidence>
<keyword evidence="3" id="KW-1185">Reference proteome</keyword>
<gene>
    <name evidence="2" type="ORF">WMO46_08230</name>
</gene>
<evidence type="ECO:0000259" key="1">
    <source>
        <dbReference type="Pfam" id="PF13004"/>
    </source>
</evidence>
<feature type="domain" description="BACON" evidence="1">
    <location>
        <begin position="64"/>
        <end position="115"/>
    </location>
</feature>
<dbReference type="InterPro" id="IPR019026">
    <property type="entry name" value="Peptidase_M64_IgA"/>
</dbReference>
<reference evidence="2 3" key="1">
    <citation type="submission" date="2024-03" db="EMBL/GenBank/DDBJ databases">
        <title>Human intestinal bacterial collection.</title>
        <authorList>
            <person name="Pauvert C."/>
            <person name="Hitch T.C.A."/>
            <person name="Clavel T."/>
        </authorList>
    </citation>
    <scope>NUCLEOTIDE SEQUENCE [LARGE SCALE GENOMIC DNA]</scope>
    <source>
        <strain evidence="2 3">CLA-KB-H122</strain>
    </source>
</reference>
<dbReference type="Pfam" id="PF13004">
    <property type="entry name" value="BACON"/>
    <property type="match status" value="1"/>
</dbReference>
<sequence>MKSYLRLLWGIALLGCCACTTSQDRTTLLEVSPRSVVLPHEGGDEWIELQADGAWTSEVSPPIAREWLTTEPASGGAGKHRVRLHVAPNADFAQRDASVYFDAAELSQVVAVTQAPTLVTPGRLELPALNTTEYLTVGSASEPLEVALSSQAEWCTAVVEGARMRIRASTNLGAERSVTLHVTAGRFTQDVVLVQRAFDPVRNYGDGEVVALQRATSGNGVCLVVVGDGYTLAEMARGTGKYETDMRRAAEAFFSVYPYSAYRSYFDVYMLTAISEEAGMSCVSPSETVDTKFSTLWQGVSTSISCDDGAVRDWLTRVTALTGRRMQDLTVVMPINRAVYAGTCLMWTDGFSISMIPVGSSFDKLVVHEAGGHGFAKLLDEYVYYETEIPAKTRSEIESFKNFGFYINADFSPDISQTTWRDFAARPDYPMVGTYPGAGTYRSGIWRPEENSCMNDNVAYFNAPSRWAQIRRIRRLAGEPDYTFDAFLLEDQRPAYPVGTRSGIGDLSRFVPSGPPVVITEPSDR</sequence>
<evidence type="ECO:0000313" key="3">
    <source>
        <dbReference type="Proteomes" id="UP001460202"/>
    </source>
</evidence>
<protein>
    <submittedName>
        <fullName evidence="2">M64 family metallopeptidase</fullName>
    </submittedName>
</protein>
<dbReference type="Gene3D" id="2.60.40.10">
    <property type="entry name" value="Immunoglobulins"/>
    <property type="match status" value="1"/>
</dbReference>
<dbReference type="CDD" id="cd14948">
    <property type="entry name" value="BACON"/>
    <property type="match status" value="1"/>
</dbReference>
<dbReference type="EMBL" id="JBBMFL010000008">
    <property type="protein sequence ID" value="MEQ2544931.1"/>
    <property type="molecule type" value="Genomic_DNA"/>
</dbReference>
<dbReference type="InterPro" id="IPR024361">
    <property type="entry name" value="BACON"/>
</dbReference>
<accession>A0ABV1GXL7</accession>
<dbReference type="RefSeq" id="WP_129651948.1">
    <property type="nucleotide sequence ID" value="NZ_JBBMFL010000008.1"/>
</dbReference>
<dbReference type="Proteomes" id="UP001460202">
    <property type="component" value="Unassembled WGS sequence"/>
</dbReference>
<comment type="caution">
    <text evidence="2">The sequence shown here is derived from an EMBL/GenBank/DDBJ whole genome shotgun (WGS) entry which is preliminary data.</text>
</comment>
<dbReference type="InterPro" id="IPR024079">
    <property type="entry name" value="MetalloPept_cat_dom_sf"/>
</dbReference>
<organism evidence="2 3">
    <name type="scientific">Alistipes intestinihominis</name>
    <dbReference type="NCBI Taxonomy" id="3133172"/>
    <lineage>
        <taxon>Bacteria</taxon>
        <taxon>Pseudomonadati</taxon>
        <taxon>Bacteroidota</taxon>
        <taxon>Bacteroidia</taxon>
        <taxon>Bacteroidales</taxon>
        <taxon>Rikenellaceae</taxon>
        <taxon>Alistipes</taxon>
    </lineage>
</organism>
<dbReference type="Gene3D" id="3.40.390.10">
    <property type="entry name" value="Collagenase (Catalytic Domain)"/>
    <property type="match status" value="1"/>
</dbReference>
<proteinExistence type="predicted"/>
<dbReference type="GeneID" id="78180854"/>
<dbReference type="Pfam" id="PF09471">
    <property type="entry name" value="Peptidase_M64"/>
    <property type="match status" value="1"/>
</dbReference>
<name>A0ABV1GXL7_9BACT</name>
<dbReference type="InterPro" id="IPR013783">
    <property type="entry name" value="Ig-like_fold"/>
</dbReference>